<sequence>MAVTAASERVGLSAQLRSLEAAHELGARLYYPHRLTPLCGEAEPRGFTFHATAAVLGKVTAGLLSYSTAIRIDTAPYETAFQCNVPLRGSLRTSVGERRVQATRSRAAVYTPDVDTAISGWEQPCVMLAVKLDRELVERRLAQELADDGGRFDPELDVGSGAGSAWVASVRELIARAQRMPEIDAGLAAFLAERCVDGFVASALRREAPAAQPRSTSRLIVERALEAITYSTGAPLSLGSIAEYAGVSGRSVQAAFQQLRGESPMQAQRSERLRRVRRELLAAPGAEPVSAVAQRHGFGHAGRFSAMYQREFGELPSQTGLAGAGRYPESDRGSRRR</sequence>
<dbReference type="InterPro" id="IPR018060">
    <property type="entry name" value="HTH_AraC"/>
</dbReference>
<organism evidence="6 7">
    <name type="scientific">Leucobacter massiliensis</name>
    <dbReference type="NCBI Taxonomy" id="1686285"/>
    <lineage>
        <taxon>Bacteria</taxon>
        <taxon>Bacillati</taxon>
        <taxon>Actinomycetota</taxon>
        <taxon>Actinomycetes</taxon>
        <taxon>Micrococcales</taxon>
        <taxon>Microbacteriaceae</taxon>
        <taxon>Leucobacter</taxon>
    </lineage>
</organism>
<gene>
    <name evidence="6" type="ORF">B4915_12130</name>
</gene>
<comment type="caution">
    <text evidence="6">The sequence shown here is derived from an EMBL/GenBank/DDBJ whole genome shotgun (WGS) entry which is preliminary data.</text>
</comment>
<proteinExistence type="predicted"/>
<dbReference type="OrthoDB" id="5464689at2"/>
<keyword evidence="1" id="KW-0805">Transcription regulation</keyword>
<feature type="region of interest" description="Disordered" evidence="4">
    <location>
        <begin position="315"/>
        <end position="337"/>
    </location>
</feature>
<evidence type="ECO:0000256" key="3">
    <source>
        <dbReference type="ARBA" id="ARBA00023163"/>
    </source>
</evidence>
<dbReference type="InterPro" id="IPR018062">
    <property type="entry name" value="HTH_AraC-typ_CS"/>
</dbReference>
<feature type="domain" description="HTH araC/xylS-type" evidence="5">
    <location>
        <begin position="222"/>
        <end position="322"/>
    </location>
</feature>
<dbReference type="Gene3D" id="1.10.10.60">
    <property type="entry name" value="Homeodomain-like"/>
    <property type="match status" value="1"/>
</dbReference>
<dbReference type="RefSeq" id="WP_105806086.1">
    <property type="nucleotide sequence ID" value="NZ_MWZD01000020.1"/>
</dbReference>
<dbReference type="Pfam" id="PF12833">
    <property type="entry name" value="HTH_18"/>
    <property type="match status" value="1"/>
</dbReference>
<dbReference type="Proteomes" id="UP000238650">
    <property type="component" value="Unassembled WGS sequence"/>
</dbReference>
<dbReference type="Pfam" id="PF14525">
    <property type="entry name" value="AraC_binding_2"/>
    <property type="match status" value="1"/>
</dbReference>
<dbReference type="EMBL" id="MWZD01000020">
    <property type="protein sequence ID" value="PRI10393.1"/>
    <property type="molecule type" value="Genomic_DNA"/>
</dbReference>
<keyword evidence="3" id="KW-0804">Transcription</keyword>
<keyword evidence="7" id="KW-1185">Reference proteome</keyword>
<dbReference type="InterPro" id="IPR035418">
    <property type="entry name" value="AraC-bd_2"/>
</dbReference>
<dbReference type="AlphaFoldDB" id="A0A2S9QLE0"/>
<dbReference type="PROSITE" id="PS00041">
    <property type="entry name" value="HTH_ARAC_FAMILY_1"/>
    <property type="match status" value="1"/>
</dbReference>
<dbReference type="GO" id="GO:0003700">
    <property type="term" value="F:DNA-binding transcription factor activity"/>
    <property type="evidence" value="ECO:0007669"/>
    <property type="project" value="InterPro"/>
</dbReference>
<evidence type="ECO:0000259" key="5">
    <source>
        <dbReference type="PROSITE" id="PS01124"/>
    </source>
</evidence>
<dbReference type="InterPro" id="IPR050204">
    <property type="entry name" value="AraC_XylS_family_regulators"/>
</dbReference>
<accession>A0A2S9QLE0</accession>
<feature type="compositionally biased region" description="Basic and acidic residues" evidence="4">
    <location>
        <begin position="328"/>
        <end position="337"/>
    </location>
</feature>
<reference evidence="6 7" key="1">
    <citation type="journal article" date="2017" name="New Microbes New Infect">
        <title>Genome sequence of 'Leucobacter massiliensis' sp. nov. isolated from human pharynx after travel to the 2014 Hajj.</title>
        <authorList>
            <person name="Leangapichart T."/>
            <person name="Gautret P."/>
            <person name="Nguyen T.T."/>
            <person name="Armstrong N."/>
            <person name="Rolain J.M."/>
        </authorList>
    </citation>
    <scope>NUCLEOTIDE SEQUENCE [LARGE SCALE GENOMIC DNA]</scope>
    <source>
        <strain evidence="6 7">122RC15</strain>
    </source>
</reference>
<evidence type="ECO:0000256" key="2">
    <source>
        <dbReference type="ARBA" id="ARBA00023125"/>
    </source>
</evidence>
<evidence type="ECO:0000256" key="1">
    <source>
        <dbReference type="ARBA" id="ARBA00023015"/>
    </source>
</evidence>
<evidence type="ECO:0000313" key="6">
    <source>
        <dbReference type="EMBL" id="PRI10393.1"/>
    </source>
</evidence>
<name>A0A2S9QLE0_9MICO</name>
<dbReference type="PROSITE" id="PS01124">
    <property type="entry name" value="HTH_ARAC_FAMILY_2"/>
    <property type="match status" value="1"/>
</dbReference>
<protein>
    <recommendedName>
        <fullName evidence="5">HTH araC/xylS-type domain-containing protein</fullName>
    </recommendedName>
</protein>
<keyword evidence="2" id="KW-0238">DNA-binding</keyword>
<dbReference type="GO" id="GO:0043565">
    <property type="term" value="F:sequence-specific DNA binding"/>
    <property type="evidence" value="ECO:0007669"/>
    <property type="project" value="InterPro"/>
</dbReference>
<evidence type="ECO:0000313" key="7">
    <source>
        <dbReference type="Proteomes" id="UP000238650"/>
    </source>
</evidence>
<dbReference type="PANTHER" id="PTHR46796">
    <property type="entry name" value="HTH-TYPE TRANSCRIPTIONAL ACTIVATOR RHAS-RELATED"/>
    <property type="match status" value="1"/>
</dbReference>
<dbReference type="SMART" id="SM00342">
    <property type="entry name" value="HTH_ARAC"/>
    <property type="match status" value="1"/>
</dbReference>
<evidence type="ECO:0000256" key="4">
    <source>
        <dbReference type="SAM" id="MobiDB-lite"/>
    </source>
</evidence>